<dbReference type="RefSeq" id="WP_184788110.1">
    <property type="nucleotide sequence ID" value="NZ_BONT01000004.1"/>
</dbReference>
<dbReference type="EMBL" id="JACHGT010000006">
    <property type="protein sequence ID" value="MBB6035258.1"/>
    <property type="molecule type" value="Genomic_DNA"/>
</dbReference>
<organism evidence="1 2">
    <name type="scientific">Phytomonospora endophytica</name>
    <dbReference type="NCBI Taxonomy" id="714109"/>
    <lineage>
        <taxon>Bacteria</taxon>
        <taxon>Bacillati</taxon>
        <taxon>Actinomycetota</taxon>
        <taxon>Actinomycetes</taxon>
        <taxon>Micromonosporales</taxon>
        <taxon>Micromonosporaceae</taxon>
        <taxon>Phytomonospora</taxon>
    </lineage>
</organism>
<keyword evidence="2" id="KW-1185">Reference proteome</keyword>
<evidence type="ECO:0000313" key="1">
    <source>
        <dbReference type="EMBL" id="MBB6035258.1"/>
    </source>
</evidence>
<reference evidence="1 2" key="1">
    <citation type="submission" date="2020-08" db="EMBL/GenBank/DDBJ databases">
        <title>Genomic Encyclopedia of Type Strains, Phase IV (KMG-IV): sequencing the most valuable type-strain genomes for metagenomic binning, comparative biology and taxonomic classification.</title>
        <authorList>
            <person name="Goeker M."/>
        </authorList>
    </citation>
    <scope>NUCLEOTIDE SEQUENCE [LARGE SCALE GENOMIC DNA]</scope>
    <source>
        <strain evidence="1 2">YIM 65646</strain>
    </source>
</reference>
<comment type="caution">
    <text evidence="1">The sequence shown here is derived from an EMBL/GenBank/DDBJ whole genome shotgun (WGS) entry which is preliminary data.</text>
</comment>
<protein>
    <submittedName>
        <fullName evidence="1">Uncharacterized protein</fullName>
    </submittedName>
</protein>
<dbReference type="Proteomes" id="UP000548476">
    <property type="component" value="Unassembled WGS sequence"/>
</dbReference>
<dbReference type="AlphaFoldDB" id="A0A841FN82"/>
<sequence>MARQTHKDLIRAHVIGDMTAGDAISEQIPGEEQLELFGYTTAFFILMLQQRFGETASREAITEFVEEMKYDYRSAEPPIRPLLIEGAIRGVFGEEGLLEDIATGELVKVYYQVIAKIAVQDPDVIPKLDEYLDAAGQLADTWAEED</sequence>
<gene>
    <name evidence="1" type="ORF">HNR73_003115</name>
</gene>
<name>A0A841FN82_9ACTN</name>
<proteinExistence type="predicted"/>
<accession>A0A841FN82</accession>
<evidence type="ECO:0000313" key="2">
    <source>
        <dbReference type="Proteomes" id="UP000548476"/>
    </source>
</evidence>